<dbReference type="RefSeq" id="YP_009882305.1">
    <property type="nucleotide sequence ID" value="NC_049445.1"/>
</dbReference>
<keyword evidence="2" id="KW-1185">Reference proteome</keyword>
<protein>
    <submittedName>
        <fullName evidence="1">Uncharacterized protein</fullName>
    </submittedName>
</protein>
<reference evidence="1 2" key="1">
    <citation type="submission" date="2018-12" db="EMBL/GenBank/DDBJ databases">
        <title>Successful treatment of antibiotic resistant microbial bone infection with bacteriophages.</title>
        <authorList>
            <person name="Nir-Paz R."/>
            <person name="Gelman D."/>
            <person name="Khouri A."/>
            <person name="Sisson B.M."/>
            <person name="Fackler J."/>
            <person name="Oren S.A."/>
            <person name="Khalifa L."/>
            <person name="Rimon A."/>
            <person name="Glazer S.C."/>
            <person name="Moses A.E."/>
            <person name="Yoram W."/>
            <person name="Schooley R.T."/>
            <person name="Hazan R."/>
        </authorList>
    </citation>
    <scope>NUCLEOTIDE SEQUENCE [LARGE SCALE GENOMIC DNA]</scope>
</reference>
<organism evidence="1 2">
    <name type="scientific">Acinetobacter phage AbTZA1</name>
    <dbReference type="NCBI Taxonomy" id="2500827"/>
    <lineage>
        <taxon>Viruses</taxon>
        <taxon>Duplodnaviria</taxon>
        <taxon>Heunggongvirae</taxon>
        <taxon>Uroviricota</taxon>
        <taxon>Caudoviricetes</taxon>
        <taxon>Pantevenvirales</taxon>
        <taxon>Straboviridae</taxon>
        <taxon>Twarogvirinae</taxon>
        <taxon>Hadassahvirus</taxon>
        <taxon>Hadassahvirus azbtza1</taxon>
    </lineage>
</organism>
<dbReference type="KEGG" id="vg:55811601"/>
<dbReference type="EMBL" id="MK278860">
    <property type="protein sequence ID" value="AZU98773.1"/>
    <property type="molecule type" value="Genomic_DNA"/>
</dbReference>
<evidence type="ECO:0000313" key="1">
    <source>
        <dbReference type="EMBL" id="AZU98773.1"/>
    </source>
</evidence>
<evidence type="ECO:0000313" key="2">
    <source>
        <dbReference type="Proteomes" id="UP000287416"/>
    </source>
</evidence>
<proteinExistence type="predicted"/>
<dbReference type="Proteomes" id="UP000287416">
    <property type="component" value="Segment"/>
</dbReference>
<name>A0A3Q9R7E1_9CAUD</name>
<dbReference type="GeneID" id="55811601"/>
<accession>A0A3Q9R7E1</accession>
<sequence length="49" mass="5676">MEKVLDLTHLLNEEKDFFASETELLEFDPELEFSLNVQDSGLYLTLNQG</sequence>